<dbReference type="GO" id="GO:0016020">
    <property type="term" value="C:membrane"/>
    <property type="evidence" value="ECO:0007669"/>
    <property type="project" value="TreeGrafter"/>
</dbReference>
<keyword evidence="1" id="KW-1133">Transmembrane helix</keyword>
<feature type="transmembrane region" description="Helical" evidence="1">
    <location>
        <begin position="51"/>
        <end position="71"/>
    </location>
</feature>
<dbReference type="PROSITE" id="PS50244">
    <property type="entry name" value="S5A_REDUCTASE"/>
    <property type="match status" value="1"/>
</dbReference>
<feature type="transmembrane region" description="Helical" evidence="1">
    <location>
        <begin position="173"/>
        <end position="192"/>
    </location>
</feature>
<protein>
    <recommendedName>
        <fullName evidence="4">Steroid 5-alpha reductase C-terminal domain-containing protein</fullName>
    </recommendedName>
</protein>
<dbReference type="PANTHER" id="PTHR32251">
    <property type="entry name" value="3-OXO-5-ALPHA-STEROID 4-DEHYDROGENASE"/>
    <property type="match status" value="1"/>
</dbReference>
<keyword evidence="3" id="KW-1185">Reference proteome</keyword>
<proteinExistence type="predicted"/>
<keyword evidence="1" id="KW-0472">Membrane</keyword>
<evidence type="ECO:0008006" key="4">
    <source>
        <dbReference type="Google" id="ProtNLM"/>
    </source>
</evidence>
<evidence type="ECO:0000256" key="1">
    <source>
        <dbReference type="SAM" id="Phobius"/>
    </source>
</evidence>
<dbReference type="Pfam" id="PF06966">
    <property type="entry name" value="DUF1295"/>
    <property type="match status" value="1"/>
</dbReference>
<feature type="transmembrane region" description="Helical" evidence="1">
    <location>
        <begin position="83"/>
        <end position="103"/>
    </location>
</feature>
<dbReference type="PANTHER" id="PTHR32251:SF17">
    <property type="entry name" value="STEROID 5-ALPHA REDUCTASE C-TERMINAL DOMAIN-CONTAINING PROTEIN"/>
    <property type="match status" value="1"/>
</dbReference>
<sequence length="287" mass="31283">MEFYVCTNVVGFLISVATGSHLHLDLIGTGAFALATIPTFLQDNVALHSQWSSWAVAVWGTKLAGFLFFRATQTGHDKRLEEVLLTTTGTFQFWLVTFVWNAFCSLPYLLGLCNTGGGVGGADGMVLKAGGAVYALGLGIETIADLQKYFFKRANPGKFCNAGLWGISQHPNYLGNLILWFGILVMNAPWLIESSMSATPLFTGAPTTDGAGIIGLLVGGLKSSVNWLWRCRRLIVALVSPLFMWQLFNSQASGTMMNTVELAKSKYGNDPAYKDYIENVPLIFPKF</sequence>
<organism evidence="2 3">
    <name type="scientific">Cylindrotheca closterium</name>
    <dbReference type="NCBI Taxonomy" id="2856"/>
    <lineage>
        <taxon>Eukaryota</taxon>
        <taxon>Sar</taxon>
        <taxon>Stramenopiles</taxon>
        <taxon>Ochrophyta</taxon>
        <taxon>Bacillariophyta</taxon>
        <taxon>Bacillariophyceae</taxon>
        <taxon>Bacillariophycidae</taxon>
        <taxon>Bacillariales</taxon>
        <taxon>Bacillariaceae</taxon>
        <taxon>Cylindrotheca</taxon>
    </lineage>
</organism>
<dbReference type="AlphaFoldDB" id="A0AAD2FFX5"/>
<dbReference type="Gene3D" id="1.20.120.1630">
    <property type="match status" value="1"/>
</dbReference>
<dbReference type="Proteomes" id="UP001295423">
    <property type="component" value="Unassembled WGS sequence"/>
</dbReference>
<reference evidence="2" key="1">
    <citation type="submission" date="2023-08" db="EMBL/GenBank/DDBJ databases">
        <authorList>
            <person name="Audoor S."/>
            <person name="Bilcke G."/>
        </authorList>
    </citation>
    <scope>NUCLEOTIDE SEQUENCE</scope>
</reference>
<name>A0AAD2FFX5_9STRA</name>
<evidence type="ECO:0000313" key="2">
    <source>
        <dbReference type="EMBL" id="CAJ1937860.1"/>
    </source>
</evidence>
<evidence type="ECO:0000313" key="3">
    <source>
        <dbReference type="Proteomes" id="UP001295423"/>
    </source>
</evidence>
<keyword evidence="1" id="KW-0812">Transmembrane</keyword>
<dbReference type="InterPro" id="IPR010721">
    <property type="entry name" value="UstE-like"/>
</dbReference>
<gene>
    <name evidence="2" type="ORF">CYCCA115_LOCUS5854</name>
</gene>
<dbReference type="EMBL" id="CAKOGP040000668">
    <property type="protein sequence ID" value="CAJ1937860.1"/>
    <property type="molecule type" value="Genomic_DNA"/>
</dbReference>
<comment type="caution">
    <text evidence="2">The sequence shown here is derived from an EMBL/GenBank/DDBJ whole genome shotgun (WGS) entry which is preliminary data.</text>
</comment>
<accession>A0AAD2FFX5</accession>